<accession>A0A166DE36</accession>
<organism evidence="2">
    <name type="scientific">Athelia psychrophila</name>
    <dbReference type="NCBI Taxonomy" id="1759441"/>
    <lineage>
        <taxon>Eukaryota</taxon>
        <taxon>Fungi</taxon>
        <taxon>Dikarya</taxon>
        <taxon>Basidiomycota</taxon>
        <taxon>Agaricomycotina</taxon>
        <taxon>Agaricomycetes</taxon>
        <taxon>Agaricomycetidae</taxon>
        <taxon>Atheliales</taxon>
        <taxon>Atheliaceae</taxon>
        <taxon>Athelia</taxon>
    </lineage>
</organism>
<gene>
    <name evidence="2" type="ORF">FIBSPDRAFT_896484</name>
</gene>
<sequence>MMINLCPVPPRPKIVLRHMTRGVHSTEHKFKAQQLSINEVRRRDQRRDPLVNYGLRAPLRHFPLLRFVVVLSISTGVQNPMVTRTKRGVTKIKLVVSYTYTKTLELSFCDNSAYNGSVVWCSVVFSRAINSLAAAIVEVTANAAKSQRESGQRAAARAAAGSEQGAAGSGQRAAGSEQRAAGSGQRAAGSKQPAASSGPPNDQERRRKYPASAECNGHPEWTATPENHFIDQCGKE</sequence>
<evidence type="ECO:0000313" key="2">
    <source>
        <dbReference type="EMBL" id="KZP14611.1"/>
    </source>
</evidence>
<dbReference type="EMBL" id="KV417615">
    <property type="protein sequence ID" value="KZP14611.1"/>
    <property type="molecule type" value="Genomic_DNA"/>
</dbReference>
<dbReference type="AlphaFoldDB" id="A0A166DE36"/>
<proteinExistence type="predicted"/>
<name>A0A166DE36_9AGAM</name>
<feature type="compositionally biased region" description="Low complexity" evidence="1">
    <location>
        <begin position="152"/>
        <end position="190"/>
    </location>
</feature>
<reference evidence="2" key="1">
    <citation type="journal article" date="2016" name="Mol. Biol. Evol.">
        <title>Comparative Genomics of Early-Diverging Mushroom-Forming Fungi Provides Insights into the Origins of Lignocellulose Decay Capabilities.</title>
        <authorList>
            <person name="Nagy L.G."/>
            <person name="Riley R."/>
            <person name="Tritt A."/>
            <person name="Adam C."/>
            <person name="Daum C."/>
            <person name="Floudas D."/>
            <person name="Sun H."/>
            <person name="Yadav J.S."/>
            <person name="Pangilinan J."/>
            <person name="Larsson K.H."/>
            <person name="Matsuura K."/>
            <person name="Barry K."/>
            <person name="Labutti K."/>
            <person name="Kuo R."/>
            <person name="Ohm R.A."/>
            <person name="Bhattacharya S.S."/>
            <person name="Shirouzu T."/>
            <person name="Yoshinaga Y."/>
            <person name="Martin F.M."/>
            <person name="Grigoriev I.V."/>
            <person name="Hibbett D.S."/>
        </authorList>
    </citation>
    <scope>NUCLEOTIDE SEQUENCE [LARGE SCALE GENOMIC DNA]</scope>
    <source>
        <strain evidence="2">CBS 109695</strain>
    </source>
</reference>
<evidence type="ECO:0000256" key="1">
    <source>
        <dbReference type="SAM" id="MobiDB-lite"/>
    </source>
</evidence>
<feature type="region of interest" description="Disordered" evidence="1">
    <location>
        <begin position="150"/>
        <end position="236"/>
    </location>
</feature>
<protein>
    <submittedName>
        <fullName evidence="2">Uncharacterized protein</fullName>
    </submittedName>
</protein>